<dbReference type="KEGG" id="meso:BSQ44_24495"/>
<feature type="compositionally biased region" description="Polar residues" evidence="1">
    <location>
        <begin position="96"/>
        <end position="107"/>
    </location>
</feature>
<sequence>MPKFIAVYRTIITEIWEVEAEHSEAAKSNLTENGHMICPPFYEEDVQVQRAGTFVYREGQFPSCTEIKPASAEPESGHHSSERQTAAKGWEADWQVSATRTAEQAFR</sequence>
<dbReference type="STRING" id="1670800.BSQ44_24495"/>
<gene>
    <name evidence="2" type="ORF">BSQ44_24495</name>
</gene>
<dbReference type="EMBL" id="CP018171">
    <property type="protein sequence ID" value="APH74177.1"/>
    <property type="molecule type" value="Genomic_DNA"/>
</dbReference>
<proteinExistence type="predicted"/>
<accession>A0A1L3SXL9</accession>
<protein>
    <submittedName>
        <fullName evidence="2">Uncharacterized protein</fullName>
    </submittedName>
</protein>
<reference evidence="3" key="1">
    <citation type="submission" date="2016-11" db="EMBL/GenBank/DDBJ databases">
        <title>Mesorhizobium oceanicum sp. nov., isolated from deep seawater in South China Sea.</title>
        <authorList>
            <person name="Fu G.-Y."/>
        </authorList>
    </citation>
    <scope>NUCLEOTIDE SEQUENCE [LARGE SCALE GENOMIC DNA]</scope>
    <source>
        <strain evidence="3">B7</strain>
    </source>
</reference>
<evidence type="ECO:0000256" key="1">
    <source>
        <dbReference type="SAM" id="MobiDB-lite"/>
    </source>
</evidence>
<evidence type="ECO:0000313" key="3">
    <source>
        <dbReference type="Proteomes" id="UP000182840"/>
    </source>
</evidence>
<dbReference type="Proteomes" id="UP000182840">
    <property type="component" value="Chromosome"/>
</dbReference>
<evidence type="ECO:0000313" key="2">
    <source>
        <dbReference type="EMBL" id="APH74177.1"/>
    </source>
</evidence>
<dbReference type="AlphaFoldDB" id="A0A1L3SXL9"/>
<feature type="region of interest" description="Disordered" evidence="1">
    <location>
        <begin position="67"/>
        <end position="107"/>
    </location>
</feature>
<keyword evidence="3" id="KW-1185">Reference proteome</keyword>
<name>A0A1L3SXL9_9HYPH</name>
<dbReference type="RefSeq" id="WP_072607635.1">
    <property type="nucleotide sequence ID" value="NZ_CP018171.1"/>
</dbReference>
<organism evidence="2 3">
    <name type="scientific">Aquibium oceanicum</name>
    <dbReference type="NCBI Taxonomy" id="1670800"/>
    <lineage>
        <taxon>Bacteria</taxon>
        <taxon>Pseudomonadati</taxon>
        <taxon>Pseudomonadota</taxon>
        <taxon>Alphaproteobacteria</taxon>
        <taxon>Hyphomicrobiales</taxon>
        <taxon>Phyllobacteriaceae</taxon>
        <taxon>Aquibium</taxon>
    </lineage>
</organism>